<reference evidence="6" key="1">
    <citation type="journal article" date="2019" name="Int. J. Syst. Evol. Microbiol.">
        <title>The Global Catalogue of Microorganisms (GCM) 10K type strain sequencing project: providing services to taxonomists for standard genome sequencing and annotation.</title>
        <authorList>
            <consortium name="The Broad Institute Genomics Platform"/>
            <consortium name="The Broad Institute Genome Sequencing Center for Infectious Disease"/>
            <person name="Wu L."/>
            <person name="Ma J."/>
        </authorList>
    </citation>
    <scope>NUCLEOTIDE SEQUENCE [LARGE SCALE GENOMIC DNA]</scope>
    <source>
        <strain evidence="6">KACC 11904</strain>
    </source>
</reference>
<evidence type="ECO:0000256" key="3">
    <source>
        <dbReference type="PROSITE-ProRule" id="PRU01278"/>
    </source>
</evidence>
<dbReference type="PROSITE" id="PS51930">
    <property type="entry name" value="BMC_2"/>
    <property type="match status" value="1"/>
</dbReference>
<accession>A0ABW0K7E6</accession>
<evidence type="ECO:0000313" key="6">
    <source>
        <dbReference type="Proteomes" id="UP001596044"/>
    </source>
</evidence>
<evidence type="ECO:0000259" key="4">
    <source>
        <dbReference type="PROSITE" id="PS51930"/>
    </source>
</evidence>
<keyword evidence="2" id="KW-1283">Bacterial microcompartment</keyword>
<comment type="subcellular location">
    <subcellularLocation>
        <location evidence="1">Bacterial microcompartment</location>
    </subcellularLocation>
</comment>
<protein>
    <submittedName>
        <fullName evidence="5">BMC domain-containing protein</fullName>
    </submittedName>
</protein>
<dbReference type="Proteomes" id="UP001596044">
    <property type="component" value="Unassembled WGS sequence"/>
</dbReference>
<dbReference type="InterPro" id="IPR044872">
    <property type="entry name" value="CcmK/CsoS1_BMC"/>
</dbReference>
<feature type="domain" description="BMC" evidence="4">
    <location>
        <begin position="7"/>
        <end position="91"/>
    </location>
</feature>
<dbReference type="Gene3D" id="3.30.70.1710">
    <property type="match status" value="1"/>
</dbReference>
<dbReference type="SMART" id="SM00877">
    <property type="entry name" value="BMC"/>
    <property type="match status" value="1"/>
</dbReference>
<dbReference type="RefSeq" id="WP_270878158.1">
    <property type="nucleotide sequence ID" value="NZ_JAQFVF010000018.1"/>
</dbReference>
<dbReference type="EMBL" id="JBHSMJ010000009">
    <property type="protein sequence ID" value="MFC5448486.1"/>
    <property type="molecule type" value="Genomic_DNA"/>
</dbReference>
<dbReference type="Pfam" id="PF00936">
    <property type="entry name" value="BMC"/>
    <property type="match status" value="1"/>
</dbReference>
<evidence type="ECO:0000256" key="2">
    <source>
        <dbReference type="ARBA" id="ARBA00024446"/>
    </source>
</evidence>
<comment type="caution">
    <text evidence="5">The sequence shown here is derived from an EMBL/GenBank/DDBJ whole genome shotgun (WGS) entry which is preliminary data.</text>
</comment>
<dbReference type="SUPFAM" id="SSF143414">
    <property type="entry name" value="CcmK-like"/>
    <property type="match status" value="1"/>
</dbReference>
<dbReference type="InterPro" id="IPR050575">
    <property type="entry name" value="BMC_shell"/>
</dbReference>
<evidence type="ECO:0000313" key="5">
    <source>
        <dbReference type="EMBL" id="MFC5448486.1"/>
    </source>
</evidence>
<sequence>MKPQQHALGMIETKGVAGLVAAADAAAKTADVRVTLYEKADAGLVTIYVLGEVAAVKASVDAGGEAARQVGQLLATHVIPRPDASLWNMLEKLMPPE</sequence>
<gene>
    <name evidence="5" type="ORF">ACFPOG_09445</name>
</gene>
<keyword evidence="6" id="KW-1185">Reference proteome</keyword>
<name>A0ABW0K7E6_9BACL</name>
<proteinExistence type="inferred from homology"/>
<organism evidence="5 6">
    <name type="scientific">Paenibacillus aestuarii</name>
    <dbReference type="NCBI Taxonomy" id="516965"/>
    <lineage>
        <taxon>Bacteria</taxon>
        <taxon>Bacillati</taxon>
        <taxon>Bacillota</taxon>
        <taxon>Bacilli</taxon>
        <taxon>Bacillales</taxon>
        <taxon>Paenibacillaceae</taxon>
        <taxon>Paenibacillus</taxon>
    </lineage>
</organism>
<comment type="similarity">
    <text evidence="3">Belongs to the bacterial microcompartments protein family.</text>
</comment>
<dbReference type="CDD" id="cd07045">
    <property type="entry name" value="BMC_CcmK_like"/>
    <property type="match status" value="1"/>
</dbReference>
<dbReference type="InterPro" id="IPR037233">
    <property type="entry name" value="CcmK-like_sf"/>
</dbReference>
<dbReference type="PANTHER" id="PTHR33941:SF11">
    <property type="entry name" value="BACTERIAL MICROCOMPARTMENT SHELL PROTEIN PDUJ"/>
    <property type="match status" value="1"/>
</dbReference>
<evidence type="ECO:0000256" key="1">
    <source>
        <dbReference type="ARBA" id="ARBA00024322"/>
    </source>
</evidence>
<dbReference type="PANTHER" id="PTHR33941">
    <property type="entry name" value="PROPANEDIOL UTILIZATION PROTEIN PDUA"/>
    <property type="match status" value="1"/>
</dbReference>
<dbReference type="InterPro" id="IPR000249">
    <property type="entry name" value="BMC_dom"/>
</dbReference>